<dbReference type="Pfam" id="PF00072">
    <property type="entry name" value="Response_reg"/>
    <property type="match status" value="1"/>
</dbReference>
<dbReference type="SMART" id="SM00421">
    <property type="entry name" value="HTH_LUXR"/>
    <property type="match status" value="1"/>
</dbReference>
<organism evidence="6 7">
    <name type="scientific">Nocardia rhamnosiphila</name>
    <dbReference type="NCBI Taxonomy" id="426716"/>
    <lineage>
        <taxon>Bacteria</taxon>
        <taxon>Bacillati</taxon>
        <taxon>Actinomycetota</taxon>
        <taxon>Actinomycetes</taxon>
        <taxon>Mycobacteriales</taxon>
        <taxon>Nocardiaceae</taxon>
        <taxon>Nocardia</taxon>
    </lineage>
</organism>
<dbReference type="InterPro" id="IPR039420">
    <property type="entry name" value="WalR-like"/>
</dbReference>
<reference evidence="6 7" key="1">
    <citation type="submission" date="2024-06" db="EMBL/GenBank/DDBJ databases">
        <title>The Natural Products Discovery Center: Release of the First 8490 Sequenced Strains for Exploring Actinobacteria Biosynthetic Diversity.</title>
        <authorList>
            <person name="Kalkreuter E."/>
            <person name="Kautsar S.A."/>
            <person name="Yang D."/>
            <person name="Bader C.D."/>
            <person name="Teijaro C.N."/>
            <person name="Fluegel L."/>
            <person name="Davis C.M."/>
            <person name="Simpson J.R."/>
            <person name="Lauterbach L."/>
            <person name="Steele A.D."/>
            <person name="Gui C."/>
            <person name="Meng S."/>
            <person name="Li G."/>
            <person name="Viehrig K."/>
            <person name="Ye F."/>
            <person name="Su P."/>
            <person name="Kiefer A.F."/>
            <person name="Nichols A."/>
            <person name="Cepeda A.J."/>
            <person name="Yan W."/>
            <person name="Fan B."/>
            <person name="Jiang Y."/>
            <person name="Adhikari A."/>
            <person name="Zheng C.-J."/>
            <person name="Schuster L."/>
            <person name="Cowan T.M."/>
            <person name="Smanski M.J."/>
            <person name="Chevrette M.G."/>
            <person name="De Carvalho L.P.S."/>
            <person name="Shen B."/>
        </authorList>
    </citation>
    <scope>NUCLEOTIDE SEQUENCE [LARGE SCALE GENOMIC DNA]</scope>
    <source>
        <strain evidence="6 7">NPDC019708</strain>
    </source>
</reference>
<proteinExistence type="predicted"/>
<keyword evidence="2" id="KW-0238">DNA-binding</keyword>
<sequence length="230" mass="24815">MSAPIRVLVVDDQHLVREGIRSLLALSDVVEVVGDCADGDQALAFLAVREIDVVLLDLRMPERDGIATLTAMQDRGLDVPVLVLTTFDDDELVLAALRAGAKGYMLKDVTLEQLLAGVRALATGGTLLQPALTDRLLRTVSRASRTAEPFYPRQQLTERELDVLRLAASGWSNRQIAQGLHLAEGTVKNHMSSVLLKLGVNDRTKAVLRALESGILNAENHGPTDRPAGG</sequence>
<dbReference type="Pfam" id="PF00196">
    <property type="entry name" value="GerE"/>
    <property type="match status" value="1"/>
</dbReference>
<evidence type="ECO:0000313" key="7">
    <source>
        <dbReference type="Proteomes" id="UP001550628"/>
    </source>
</evidence>
<evidence type="ECO:0000256" key="3">
    <source>
        <dbReference type="PROSITE-ProRule" id="PRU00169"/>
    </source>
</evidence>
<dbReference type="InterPro" id="IPR001789">
    <property type="entry name" value="Sig_transdc_resp-reg_receiver"/>
</dbReference>
<dbReference type="SUPFAM" id="SSF52172">
    <property type="entry name" value="CheY-like"/>
    <property type="match status" value="1"/>
</dbReference>
<evidence type="ECO:0000313" key="6">
    <source>
        <dbReference type="EMBL" id="MEU1951326.1"/>
    </source>
</evidence>
<dbReference type="RefSeq" id="WP_030525016.1">
    <property type="nucleotide sequence ID" value="NZ_JBEYBD010000003.1"/>
</dbReference>
<dbReference type="InterPro" id="IPR011006">
    <property type="entry name" value="CheY-like_superfamily"/>
</dbReference>
<dbReference type="SMART" id="SM00448">
    <property type="entry name" value="REC"/>
    <property type="match status" value="1"/>
</dbReference>
<dbReference type="PRINTS" id="PR00038">
    <property type="entry name" value="HTHLUXR"/>
</dbReference>
<dbReference type="EMBL" id="JBEYBF010000002">
    <property type="protein sequence ID" value="MEU1951326.1"/>
    <property type="molecule type" value="Genomic_DNA"/>
</dbReference>
<dbReference type="InterPro" id="IPR016032">
    <property type="entry name" value="Sig_transdc_resp-reg_C-effctor"/>
</dbReference>
<dbReference type="InterPro" id="IPR000792">
    <property type="entry name" value="Tscrpt_reg_LuxR_C"/>
</dbReference>
<evidence type="ECO:0000256" key="1">
    <source>
        <dbReference type="ARBA" id="ARBA00022553"/>
    </source>
</evidence>
<dbReference type="SUPFAM" id="SSF46894">
    <property type="entry name" value="C-terminal effector domain of the bipartite response regulators"/>
    <property type="match status" value="1"/>
</dbReference>
<gene>
    <name evidence="6" type="ORF">ABZ510_05640</name>
</gene>
<keyword evidence="7" id="KW-1185">Reference proteome</keyword>
<dbReference type="PROSITE" id="PS50110">
    <property type="entry name" value="RESPONSE_REGULATORY"/>
    <property type="match status" value="1"/>
</dbReference>
<evidence type="ECO:0000259" key="4">
    <source>
        <dbReference type="PROSITE" id="PS50043"/>
    </source>
</evidence>
<dbReference type="GeneID" id="96246890"/>
<evidence type="ECO:0000256" key="2">
    <source>
        <dbReference type="ARBA" id="ARBA00023125"/>
    </source>
</evidence>
<dbReference type="PROSITE" id="PS00622">
    <property type="entry name" value="HTH_LUXR_1"/>
    <property type="match status" value="1"/>
</dbReference>
<protein>
    <submittedName>
        <fullName evidence="6">Response regulator transcription factor</fullName>
    </submittedName>
</protein>
<dbReference type="CDD" id="cd17535">
    <property type="entry name" value="REC_NarL-like"/>
    <property type="match status" value="1"/>
</dbReference>
<keyword evidence="1 3" id="KW-0597">Phosphoprotein</keyword>
<accession>A0ABV2WKB9</accession>
<evidence type="ECO:0000259" key="5">
    <source>
        <dbReference type="PROSITE" id="PS50110"/>
    </source>
</evidence>
<feature type="domain" description="Response regulatory" evidence="5">
    <location>
        <begin position="6"/>
        <end position="122"/>
    </location>
</feature>
<dbReference type="Proteomes" id="UP001550628">
    <property type="component" value="Unassembled WGS sequence"/>
</dbReference>
<dbReference type="InterPro" id="IPR058245">
    <property type="entry name" value="NreC/VraR/RcsB-like_REC"/>
</dbReference>
<comment type="caution">
    <text evidence="6">The sequence shown here is derived from an EMBL/GenBank/DDBJ whole genome shotgun (WGS) entry which is preliminary data.</text>
</comment>
<dbReference type="PROSITE" id="PS50043">
    <property type="entry name" value="HTH_LUXR_2"/>
    <property type="match status" value="1"/>
</dbReference>
<feature type="domain" description="HTH luxR-type" evidence="4">
    <location>
        <begin position="149"/>
        <end position="214"/>
    </location>
</feature>
<dbReference type="CDD" id="cd06170">
    <property type="entry name" value="LuxR_C_like"/>
    <property type="match status" value="1"/>
</dbReference>
<dbReference type="PANTHER" id="PTHR43214:SF43">
    <property type="entry name" value="TWO-COMPONENT RESPONSE REGULATOR"/>
    <property type="match status" value="1"/>
</dbReference>
<dbReference type="PANTHER" id="PTHR43214">
    <property type="entry name" value="TWO-COMPONENT RESPONSE REGULATOR"/>
    <property type="match status" value="1"/>
</dbReference>
<feature type="modified residue" description="4-aspartylphosphate" evidence="3">
    <location>
        <position position="57"/>
    </location>
</feature>
<dbReference type="Gene3D" id="3.40.50.2300">
    <property type="match status" value="1"/>
</dbReference>
<name>A0ABV2WKB9_9NOCA</name>